<dbReference type="EMBL" id="DF237992">
    <property type="protein sequence ID" value="GAQ92539.1"/>
    <property type="molecule type" value="Genomic_DNA"/>
</dbReference>
<keyword evidence="4" id="KW-1185">Reference proteome</keyword>
<reference evidence="3 4" key="1">
    <citation type="journal article" date="2014" name="Nat. Commun.">
        <title>Klebsormidium flaccidum genome reveals primary factors for plant terrestrial adaptation.</title>
        <authorList>
            <person name="Hori K."/>
            <person name="Maruyama F."/>
            <person name="Fujisawa T."/>
            <person name="Togashi T."/>
            <person name="Yamamoto N."/>
            <person name="Seo M."/>
            <person name="Sato S."/>
            <person name="Yamada T."/>
            <person name="Mori H."/>
            <person name="Tajima N."/>
            <person name="Moriyama T."/>
            <person name="Ikeuchi M."/>
            <person name="Watanabe M."/>
            <person name="Wada H."/>
            <person name="Kobayashi K."/>
            <person name="Saito M."/>
            <person name="Masuda T."/>
            <person name="Sasaki-Sekimoto Y."/>
            <person name="Mashiguchi K."/>
            <person name="Awai K."/>
            <person name="Shimojima M."/>
            <person name="Masuda S."/>
            <person name="Iwai M."/>
            <person name="Nobusawa T."/>
            <person name="Narise T."/>
            <person name="Kondo S."/>
            <person name="Saito H."/>
            <person name="Sato R."/>
            <person name="Murakawa M."/>
            <person name="Ihara Y."/>
            <person name="Oshima-Yamada Y."/>
            <person name="Ohtaka K."/>
            <person name="Satoh M."/>
            <person name="Sonobe K."/>
            <person name="Ishii M."/>
            <person name="Ohtani R."/>
            <person name="Kanamori-Sato M."/>
            <person name="Honoki R."/>
            <person name="Miyazaki D."/>
            <person name="Mochizuki H."/>
            <person name="Umetsu J."/>
            <person name="Higashi K."/>
            <person name="Shibata D."/>
            <person name="Kamiya Y."/>
            <person name="Sato N."/>
            <person name="Nakamura Y."/>
            <person name="Tabata S."/>
            <person name="Ida S."/>
            <person name="Kurokawa K."/>
            <person name="Ohta H."/>
        </authorList>
    </citation>
    <scope>NUCLEOTIDE SEQUENCE [LARGE SCALE GENOMIC DNA]</scope>
    <source>
        <strain evidence="3 4">NIES-2285</strain>
    </source>
</reference>
<feature type="coiled-coil region" evidence="1">
    <location>
        <begin position="270"/>
        <end position="325"/>
    </location>
</feature>
<protein>
    <submittedName>
        <fullName evidence="3">Uncharacterized protein</fullName>
    </submittedName>
</protein>
<evidence type="ECO:0000313" key="4">
    <source>
        <dbReference type="Proteomes" id="UP000054558"/>
    </source>
</evidence>
<proteinExistence type="predicted"/>
<accession>A0A1Y1ISN8</accession>
<feature type="region of interest" description="Disordered" evidence="2">
    <location>
        <begin position="1881"/>
        <end position="1903"/>
    </location>
</feature>
<dbReference type="PANTHER" id="PTHR10013:SF0">
    <property type="entry name" value="GENERAL VESICULAR TRANSPORT FACTOR P115"/>
    <property type="match status" value="1"/>
</dbReference>
<dbReference type="GO" id="GO:0048193">
    <property type="term" value="P:Golgi vesicle transport"/>
    <property type="evidence" value="ECO:0007669"/>
    <property type="project" value="InterPro"/>
</dbReference>
<feature type="compositionally biased region" description="Basic and acidic residues" evidence="2">
    <location>
        <begin position="1881"/>
        <end position="1892"/>
    </location>
</feature>
<feature type="coiled-coil region" evidence="1">
    <location>
        <begin position="195"/>
        <end position="230"/>
    </location>
</feature>
<gene>
    <name evidence="3" type="ORF">KFL_010430040</name>
</gene>
<feature type="coiled-coil region" evidence="1">
    <location>
        <begin position="1686"/>
        <end position="1748"/>
    </location>
</feature>
<name>A0A1Y1ISN8_KLENI</name>
<feature type="compositionally biased region" description="Low complexity" evidence="2">
    <location>
        <begin position="1893"/>
        <end position="1903"/>
    </location>
</feature>
<evidence type="ECO:0000313" key="3">
    <source>
        <dbReference type="EMBL" id="GAQ92539.1"/>
    </source>
</evidence>
<dbReference type="OrthoDB" id="1926336at2759"/>
<keyword evidence="1" id="KW-0175">Coiled coil</keyword>
<feature type="coiled-coil region" evidence="1">
    <location>
        <begin position="83"/>
        <end position="113"/>
    </location>
</feature>
<dbReference type="InterPro" id="IPR024095">
    <property type="entry name" value="Vesicle_P115"/>
</dbReference>
<dbReference type="PANTHER" id="PTHR10013">
    <property type="entry name" value="GENERAL VESICULAR TRANSPORT FACTOR P115"/>
    <property type="match status" value="1"/>
</dbReference>
<organism evidence="3 4">
    <name type="scientific">Klebsormidium nitens</name>
    <name type="common">Green alga</name>
    <name type="synonym">Ulothrix nitens</name>
    <dbReference type="NCBI Taxonomy" id="105231"/>
    <lineage>
        <taxon>Eukaryota</taxon>
        <taxon>Viridiplantae</taxon>
        <taxon>Streptophyta</taxon>
        <taxon>Klebsormidiophyceae</taxon>
        <taxon>Klebsormidiales</taxon>
        <taxon>Klebsormidiaceae</taxon>
        <taxon>Klebsormidium</taxon>
    </lineage>
</organism>
<evidence type="ECO:0000256" key="2">
    <source>
        <dbReference type="SAM" id="MobiDB-lite"/>
    </source>
</evidence>
<dbReference type="Proteomes" id="UP000054558">
    <property type="component" value="Unassembled WGS sequence"/>
</dbReference>
<evidence type="ECO:0000256" key="1">
    <source>
        <dbReference type="SAM" id="Coils"/>
    </source>
</evidence>
<sequence length="2068" mass="231629">MEHPEWANRKDTLHVSHPIEGYERRKIQGESWADVAVRLSELLTSNRFHRVQHDRLAERDRQHFWDQLKAVALRLFDASSKERKDHNELRDKLEKTRLDLERVRAELERAKAESLRGEAGQAKDTGKGTASAAGVVGQEALQKCLADKEDVEKSRDGWMRAHRSLKKDHDATVAKLSTLQQQYSQDIPTQQKKLHDEYDEAVETLKRQFAEEVEKTCAKERAELAECHRAYAAGSAEAAASLAFCKQAGRESEARLVASRDESAANKVALESCARSKSELEKQLAQLRTRHAEEIESLEKGEKAMRQLREQQAREIARLKREHEESFVRTTKNLKDTYSQAAGYDKTQLAECLSARSDLGKVVSALKAMYKHPEGALAALQESRSNPGSMVRRAIEEAERVQIPDFSMTELVASLEIVPNIREMVRCWDDVMRVANLLVETPVGNRSPGSRAGYMDEKMHELRDSDIDQLFEPVRQLMLSTKAIVDLYRQFWNIITVSKEPAELKKFVTEWLDEGGKDQLTDEDAEWLRDLVNTPDPLCDPIRIIADGLLETPRPMTMDATRSIMATIRRQREGLVGPEGEMEANGAAPQDENRRALRLYEFLDDLCGAFGVMTELTEPKPDLISASANVQSMSGGAIRERAWMVIRRTKMLRAFADLRYDSPMDSDPGSLRRIHDESRLLLAYDADDLDVRHSATPDWPEYGKFDEFLGGVTDASGEAPDLYANSILDVLRDSGRADRGRVTATFGEGAARTFEGVVYRSSLPRDFAKAVVDQPARFLELAAEALKETENMMRPPKVNRTADDDTTFRNLAVDLARNDPLYFERCRKLAQVLETAKEIRTTPRADLSGDYVGIFAEQTSAAQNPMTGKDVDFLFDLIRSQLSRLEKERTSAANGRADIQTLEKAFKFYALLNDLFCATKAVRALGEMNVDFDGVNHHIESMTSGSFAREIITLLSHRMTPLFALVELEKRPPNADEADRGALYRISAEGEFLLQHSNPRTKFPLVTPPPRWPEAESFAEFLTAVKTACDDALLLYEDSFQYVTTRDSRFLRTDDVSRVFGREQAGEFARFSGLYMNSRTFVRSIADSTSIEFLQDASKALRESRNVESMTLDGESEIMTALRGLAEELVTRDPEHLAGLRKLVDSQKTRVALQLYVRSLGEADSLCSLFAPDAPVRAEWDLLNEFALETAPAVRRLETSIRGICETKDVVMDPIPDMSTLNIIFDTSGAPNGNACNAIIADPPDYLQDFAVRLKAFGIWMDAIRKNISESGIRLGCSQLDSTSDVGSAASALSKCTTSITDAFGTIGAPGLEEAFTQCQALVRRLCWGAPEQTLQRATERVTHLYDATGSTRIESITLEFGELKEDMRLLLLAAANYGYDVKQCAGNTRPGICAARILIEKSARWKAFKEMANALNKTFTAVGTYSAEGIGALTQLAKETSASIPPFGEACTGLVRRIELNRDLVRADDENLIRLRDELYEPPEGWKDEKLVDRTHIDLLISAADRAKNACRRRLPPGQTGGVLQLVLELPDGVSGPGDTQSCPELPTKNKVADVSELLADHKDEKAVLDAMIHYANAASTPARVVTTTVRGRSGAEALQRILATIDLTARNIESASSTLFAHETQPDPARPEPKIVELSRDSRAIHADAMGLSEKVHDALHIPKIPPKPVETLVAQLLRERKTLPDCQKEREELQVKIEVAEDDSKRREASLAEKETLLRKQTNDLRASESRIHALEREVRACREDDSKERIPDLTAELERCRRDRETVKASAQRNLESMRSDLRNAQDETARERLVLSQRVKEIATLLRDSTSERKMAEASQNDLRARLKACEEDASSQHDPGVIESLRHELHNRETEIEDLKKTHDTLTETLAKTQAEKEDFERRHAESAAQQGALASALQRVDALSRREREGREELLRKVLQAVKGGAEAKLAKKHLDKHMRTKARQGAVYRTRGDLDAAVGRYVRDQGGSHVTVFGPDTLEDELRGLPVFLVCPSNNVPPPDWKDRKVLFVSKEGLISNALKALREERGRTEVDFLLTEDDLRKLPEGGLRTLRDIAARSRK</sequence>